<reference evidence="2 3" key="1">
    <citation type="submission" date="2023-03" db="EMBL/GenBank/DDBJ databases">
        <title>Draft genome sequence of type strain Streptomyces ferralitis JCM 14344.</title>
        <authorList>
            <person name="Klaysubun C."/>
            <person name="Duangmal K."/>
        </authorList>
    </citation>
    <scope>NUCLEOTIDE SEQUENCE [LARGE SCALE GENOMIC DNA]</scope>
    <source>
        <strain evidence="2 3">JCM 14344</strain>
    </source>
</reference>
<evidence type="ECO:0000313" key="3">
    <source>
        <dbReference type="Proteomes" id="UP001220022"/>
    </source>
</evidence>
<name>A0ABT5YVY7_9ACTN</name>
<dbReference type="EMBL" id="JARHTQ010000004">
    <property type="protein sequence ID" value="MDF2255756.1"/>
    <property type="molecule type" value="Genomic_DNA"/>
</dbReference>
<proteinExistence type="inferred from homology"/>
<dbReference type="RefSeq" id="WP_275810805.1">
    <property type="nucleotide sequence ID" value="NZ_BAAANM010000019.1"/>
</dbReference>
<dbReference type="InterPro" id="IPR035439">
    <property type="entry name" value="UPF0145_dom_sf"/>
</dbReference>
<sequence>MSGEWSQSAALPPVAAARTAAARRSGTWSSAVSTGEFAAIRSVGFEPVGQVMGSAVYQVSRSGPFWGYYDCGYQYAGFSGRMSYPAQVAVSGQGAASRALVDVLMAARHKALARMSAECEALGGDGVVAADLTIAPFPASSNCLEFQVIGTAVRAQGPVRPKRPFTTHLDGQGFAKLISAGWVPVELLIGLSIGVRHNDWTTRRQNWFGAGNQEVTGWSDLVGATRHDARAQLYGQAAGAGAGGVVLGSSDLRVWGERCIRARNRNSESDAEDHAAEATLVGTAVAAFQVRQAPPRTLSVMPLDSKRKRLRKRIARELDSYGSDPTEVRRMLAELSELDGTE</sequence>
<dbReference type="Gene3D" id="3.30.110.70">
    <property type="entry name" value="Hypothetical protein apc22750. Chain B"/>
    <property type="match status" value="1"/>
</dbReference>
<dbReference type="InterPro" id="IPR002765">
    <property type="entry name" value="UPF0145_YbjQ-like"/>
</dbReference>
<dbReference type="Pfam" id="PF01906">
    <property type="entry name" value="YbjQ_1"/>
    <property type="match status" value="1"/>
</dbReference>
<accession>A0ABT5YVY7</accession>
<protein>
    <submittedName>
        <fullName evidence="2">Heavy metal-binding domain-containing protein</fullName>
    </submittedName>
</protein>
<dbReference type="Proteomes" id="UP001220022">
    <property type="component" value="Unassembled WGS sequence"/>
</dbReference>
<organism evidence="2 3">
    <name type="scientific">Streptantibioticus ferralitis</name>
    <dbReference type="NCBI Taxonomy" id="236510"/>
    <lineage>
        <taxon>Bacteria</taxon>
        <taxon>Bacillati</taxon>
        <taxon>Actinomycetota</taxon>
        <taxon>Actinomycetes</taxon>
        <taxon>Kitasatosporales</taxon>
        <taxon>Streptomycetaceae</taxon>
        <taxon>Streptantibioticus</taxon>
    </lineage>
</organism>
<comment type="caution">
    <text evidence="2">The sequence shown here is derived from an EMBL/GenBank/DDBJ whole genome shotgun (WGS) entry which is preliminary data.</text>
</comment>
<comment type="similarity">
    <text evidence="1">Belongs to the UPF0145 family.</text>
</comment>
<evidence type="ECO:0000313" key="2">
    <source>
        <dbReference type="EMBL" id="MDF2255756.1"/>
    </source>
</evidence>
<dbReference type="SUPFAM" id="SSF117782">
    <property type="entry name" value="YbjQ-like"/>
    <property type="match status" value="1"/>
</dbReference>
<gene>
    <name evidence="2" type="ORF">P2L57_08465</name>
</gene>
<keyword evidence="3" id="KW-1185">Reference proteome</keyword>
<evidence type="ECO:0000256" key="1">
    <source>
        <dbReference type="ARBA" id="ARBA00010751"/>
    </source>
</evidence>